<proteinExistence type="predicted"/>
<accession>A0A7X0RV87</accession>
<dbReference type="InterPro" id="IPR021874">
    <property type="entry name" value="Phage_Mu_Gp27"/>
</dbReference>
<dbReference type="AlphaFoldDB" id="A0A7X0RV87"/>
<sequence length="186" mass="20435">MSRRKHSKVLQLPEEIVEAVNKQLTSGIPYRDIADAINKLTPETGIEVSHMAVQRYGKDFLGRLERLKIVNEQAKAIIDSHGDGPDTALSEAANKMALSIIMETLLSAQNSLEGESLTAVMRALAQLQRSSIASEKLKFQFDKGVSKAVAEVRAGLQEELKNDPDLHHRLLEKLSQVEANLLAAAN</sequence>
<reference evidence="1 2" key="1">
    <citation type="submission" date="2020-08" db="EMBL/GenBank/DDBJ databases">
        <title>Cohnella phylogeny.</title>
        <authorList>
            <person name="Dunlap C."/>
        </authorList>
    </citation>
    <scope>NUCLEOTIDE SEQUENCE [LARGE SCALE GENOMIC DNA]</scope>
    <source>
        <strain evidence="1 2">DSM 28246</strain>
    </source>
</reference>
<dbReference type="Pfam" id="PF11985">
    <property type="entry name" value="Phage_Mu_Gp27"/>
    <property type="match status" value="1"/>
</dbReference>
<keyword evidence="2" id="KW-1185">Reference proteome</keyword>
<dbReference type="EMBL" id="JACJVP010000032">
    <property type="protein sequence ID" value="MBB6673005.1"/>
    <property type="molecule type" value="Genomic_DNA"/>
</dbReference>
<dbReference type="RefSeq" id="WP_185670852.1">
    <property type="nucleotide sequence ID" value="NZ_JACJVP010000032.1"/>
</dbReference>
<evidence type="ECO:0000313" key="1">
    <source>
        <dbReference type="EMBL" id="MBB6673005.1"/>
    </source>
</evidence>
<organism evidence="1 2">
    <name type="scientific">Cohnella nanjingensis</name>
    <dbReference type="NCBI Taxonomy" id="1387779"/>
    <lineage>
        <taxon>Bacteria</taxon>
        <taxon>Bacillati</taxon>
        <taxon>Bacillota</taxon>
        <taxon>Bacilli</taxon>
        <taxon>Bacillales</taxon>
        <taxon>Paenibacillaceae</taxon>
        <taxon>Cohnella</taxon>
    </lineage>
</organism>
<evidence type="ECO:0000313" key="2">
    <source>
        <dbReference type="Proteomes" id="UP000547209"/>
    </source>
</evidence>
<gene>
    <name evidence="1" type="ORF">H7C19_20190</name>
</gene>
<dbReference type="Proteomes" id="UP000547209">
    <property type="component" value="Unassembled WGS sequence"/>
</dbReference>
<name>A0A7X0RV87_9BACL</name>
<comment type="caution">
    <text evidence="1">The sequence shown here is derived from an EMBL/GenBank/DDBJ whole genome shotgun (WGS) entry which is preliminary data.</text>
</comment>
<protein>
    <submittedName>
        <fullName evidence="1">DUF3486 family protein</fullName>
    </submittedName>
</protein>